<dbReference type="PANTHER" id="PTHR11889">
    <property type="entry name" value="HEDGEHOG"/>
    <property type="match status" value="1"/>
</dbReference>
<dbReference type="InterPro" id="IPR036844">
    <property type="entry name" value="Hint_dom_sf"/>
</dbReference>
<evidence type="ECO:0000313" key="5">
    <source>
        <dbReference type="EMBL" id="CAF3413714.1"/>
    </source>
</evidence>
<evidence type="ECO:0008006" key="7">
    <source>
        <dbReference type="Google" id="ProtNLM"/>
    </source>
</evidence>
<protein>
    <recommendedName>
        <fullName evidence="7">Hint domain-containing protein</fullName>
    </recommendedName>
</protein>
<dbReference type="SUPFAM" id="SSF51294">
    <property type="entry name" value="Hedgehog/intein (Hint) domain"/>
    <property type="match status" value="2"/>
</dbReference>
<dbReference type="GO" id="GO:0007267">
    <property type="term" value="P:cell-cell signaling"/>
    <property type="evidence" value="ECO:0007669"/>
    <property type="project" value="InterPro"/>
</dbReference>
<dbReference type="SMART" id="SM00305">
    <property type="entry name" value="HintC"/>
    <property type="match status" value="1"/>
</dbReference>
<dbReference type="AlphaFoldDB" id="A0A818BAJ0"/>
<name>A0A818BAJ0_9BILA</name>
<dbReference type="InterPro" id="IPR003587">
    <property type="entry name" value="Hint_dom_N"/>
</dbReference>
<feature type="domain" description="Hint" evidence="3">
    <location>
        <begin position="167"/>
        <end position="211"/>
    </location>
</feature>
<keyword evidence="1" id="KW-0217">Developmental protein</keyword>
<evidence type="ECO:0000259" key="4">
    <source>
        <dbReference type="SMART" id="SM00306"/>
    </source>
</evidence>
<dbReference type="InterPro" id="IPR050387">
    <property type="entry name" value="Hedgehog_Signaling"/>
</dbReference>
<keyword evidence="2" id="KW-0732">Signal</keyword>
<dbReference type="Proteomes" id="UP000663833">
    <property type="component" value="Unassembled WGS sequence"/>
</dbReference>
<evidence type="ECO:0000313" key="6">
    <source>
        <dbReference type="Proteomes" id="UP000663833"/>
    </source>
</evidence>
<dbReference type="Gene3D" id="2.170.16.10">
    <property type="entry name" value="Hedgehog/Intein (Hint) domain"/>
    <property type="match status" value="2"/>
</dbReference>
<dbReference type="InterPro" id="IPR001767">
    <property type="entry name" value="Hedgehog_Hint"/>
</dbReference>
<dbReference type="InterPro" id="IPR001657">
    <property type="entry name" value="Hedgehog"/>
</dbReference>
<evidence type="ECO:0000256" key="1">
    <source>
        <dbReference type="ARBA" id="ARBA00022473"/>
    </source>
</evidence>
<dbReference type="SMART" id="SM00306">
    <property type="entry name" value="HintN"/>
    <property type="match status" value="1"/>
</dbReference>
<gene>
    <name evidence="5" type="ORF">LUA448_LOCUS18757</name>
</gene>
<dbReference type="EMBL" id="CAJNYD010002364">
    <property type="protein sequence ID" value="CAF3413714.1"/>
    <property type="molecule type" value="Genomic_DNA"/>
</dbReference>
<dbReference type="InterPro" id="IPR003586">
    <property type="entry name" value="Hint_dom_C"/>
</dbReference>
<dbReference type="CDD" id="cd00081">
    <property type="entry name" value="Hint"/>
    <property type="match status" value="1"/>
</dbReference>
<dbReference type="Pfam" id="PF01079">
    <property type="entry name" value="Hint"/>
    <property type="match status" value="1"/>
</dbReference>
<feature type="domain" description="Hint" evidence="4">
    <location>
        <begin position="34"/>
        <end position="166"/>
    </location>
</feature>
<organism evidence="5 6">
    <name type="scientific">Rotaria socialis</name>
    <dbReference type="NCBI Taxonomy" id="392032"/>
    <lineage>
        <taxon>Eukaryota</taxon>
        <taxon>Metazoa</taxon>
        <taxon>Spiralia</taxon>
        <taxon>Gnathifera</taxon>
        <taxon>Rotifera</taxon>
        <taxon>Eurotatoria</taxon>
        <taxon>Bdelloidea</taxon>
        <taxon>Philodinida</taxon>
        <taxon>Philodinidae</taxon>
        <taxon>Rotaria</taxon>
    </lineage>
</organism>
<sequence>MVNSQSGYDSTCTCNTVTSGVCMQYTCSTTAKSPNCFAGTSLITLADGTFKALADIQIGDQVLVNKNNTIEPITSFIHAKQQALADIQIGDQVLVNKNNTIEPITSFIHAKRQGLFTFLALQIQSVVSNLSSTILVSANHLIFDYDSGEARFAGKFRVGDRVQFIDNSEIVPGEIVHIQLTKQQGYYAPLTPSGTIVIDGVVASNYATVSNHALAHQLMGIYRWWIDLVGGSKWSEEIPWMLQIMLSIEQVIRWFGGQIVINNFNYDGQFKVSSIA</sequence>
<comment type="caution">
    <text evidence="5">The sequence shown here is derived from an EMBL/GenBank/DDBJ whole genome shotgun (WGS) entry which is preliminary data.</text>
</comment>
<dbReference type="GO" id="GO:0016540">
    <property type="term" value="P:protein autoprocessing"/>
    <property type="evidence" value="ECO:0007669"/>
    <property type="project" value="InterPro"/>
</dbReference>
<accession>A0A818BAJ0</accession>
<evidence type="ECO:0000259" key="3">
    <source>
        <dbReference type="SMART" id="SM00305"/>
    </source>
</evidence>
<dbReference type="PANTHER" id="PTHR11889:SF31">
    <property type="entry name" value="PROTEIN HEDGEHOG"/>
    <property type="match status" value="1"/>
</dbReference>
<reference evidence="5" key="1">
    <citation type="submission" date="2021-02" db="EMBL/GenBank/DDBJ databases">
        <authorList>
            <person name="Nowell W R."/>
        </authorList>
    </citation>
    <scope>NUCLEOTIDE SEQUENCE</scope>
</reference>
<dbReference type="PRINTS" id="PR00632">
    <property type="entry name" value="SONICHHOG"/>
</dbReference>
<evidence type="ECO:0000256" key="2">
    <source>
        <dbReference type="ARBA" id="ARBA00022729"/>
    </source>
</evidence>
<proteinExistence type="predicted"/>